<evidence type="ECO:0000259" key="4">
    <source>
        <dbReference type="PROSITE" id="PS50109"/>
    </source>
</evidence>
<dbReference type="SMART" id="SM00448">
    <property type="entry name" value="REC"/>
    <property type="match status" value="1"/>
</dbReference>
<gene>
    <name evidence="6" type="ORF">KVH43_10435</name>
</gene>
<organism evidence="6 7">
    <name type="scientific">Crassaminicella indica</name>
    <dbReference type="NCBI Taxonomy" id="2855394"/>
    <lineage>
        <taxon>Bacteria</taxon>
        <taxon>Bacillati</taxon>
        <taxon>Bacillota</taxon>
        <taxon>Clostridia</taxon>
        <taxon>Eubacteriales</taxon>
        <taxon>Clostridiaceae</taxon>
        <taxon>Crassaminicella</taxon>
    </lineage>
</organism>
<feature type="domain" description="Response regulatory" evidence="5">
    <location>
        <begin position="8"/>
        <end position="124"/>
    </location>
</feature>
<evidence type="ECO:0000256" key="3">
    <source>
        <dbReference type="SAM" id="Coils"/>
    </source>
</evidence>
<dbReference type="SMART" id="SM00387">
    <property type="entry name" value="HATPase_c"/>
    <property type="match status" value="1"/>
</dbReference>
<proteinExistence type="predicted"/>
<feature type="modified residue" description="4-aspartylphosphate" evidence="2">
    <location>
        <position position="57"/>
    </location>
</feature>
<dbReference type="InterPro" id="IPR003594">
    <property type="entry name" value="HATPase_dom"/>
</dbReference>
<evidence type="ECO:0000259" key="5">
    <source>
        <dbReference type="PROSITE" id="PS50110"/>
    </source>
</evidence>
<dbReference type="CDD" id="cd00082">
    <property type="entry name" value="HisKA"/>
    <property type="match status" value="1"/>
</dbReference>
<sequence length="419" mass="48311">MNNLRKPKILIADDSQLNLRIIGDVIKNSGYEPILVSQGNEVLKYVRVEKPDLILLDIIMPKMDGYEVCEILKKDTRTEDIPIIFLTGQSRIEDVAKGFEVGAVDYINKPFHEVELIARVKTHLQLKKLHDKLKKSNEQLQKINMELLKANEIIQYNKLQTEFFANISHEFRTPLNLIFSTIQLFELCMQDHLDIKENKYIKIMKQNCYRLLRLVNNLIDITKIDSGYFEIDLQNHNIVDIVENITLSISEYIERNDLKLIFDTDVEEKIIACDVDKIERIILNLLSNAIKFTKSGGNIIVKIYDKKEKVVISVKDTGKGIPKDKIDTIFERFMQIDKSLSRKREGSGIGLSLVKALVEMHGGEIFVKSEYGKGTEFIIELPAKVLPIEDEAIKKDDGYNEHNYIESINIEFSDIYSIC</sequence>
<evidence type="ECO:0000256" key="1">
    <source>
        <dbReference type="ARBA" id="ARBA00022553"/>
    </source>
</evidence>
<dbReference type="RefSeq" id="WP_218282473.1">
    <property type="nucleotide sequence ID" value="NZ_CP078093.1"/>
</dbReference>
<dbReference type="InterPro" id="IPR005467">
    <property type="entry name" value="His_kinase_dom"/>
</dbReference>
<keyword evidence="1 2" id="KW-0597">Phosphoprotein</keyword>
<dbReference type="PROSITE" id="PS50110">
    <property type="entry name" value="RESPONSE_REGULATORY"/>
    <property type="match status" value="1"/>
</dbReference>
<protein>
    <submittedName>
        <fullName evidence="6">Hybrid sensor histidine kinase/response regulator</fullName>
    </submittedName>
</protein>
<dbReference type="CDD" id="cd16922">
    <property type="entry name" value="HATPase_EvgS-ArcB-TorS-like"/>
    <property type="match status" value="1"/>
</dbReference>
<name>A0ABX8R9N9_9CLOT</name>
<dbReference type="SMART" id="SM00388">
    <property type="entry name" value="HisKA"/>
    <property type="match status" value="1"/>
</dbReference>
<dbReference type="Pfam" id="PF00512">
    <property type="entry name" value="HisKA"/>
    <property type="match status" value="1"/>
</dbReference>
<dbReference type="PROSITE" id="PS50109">
    <property type="entry name" value="HIS_KIN"/>
    <property type="match status" value="1"/>
</dbReference>
<dbReference type="Pfam" id="PF02518">
    <property type="entry name" value="HATPase_c"/>
    <property type="match status" value="1"/>
</dbReference>
<evidence type="ECO:0000313" key="7">
    <source>
        <dbReference type="Proteomes" id="UP000886818"/>
    </source>
</evidence>
<keyword evidence="6" id="KW-0808">Transferase</keyword>
<evidence type="ECO:0000313" key="6">
    <source>
        <dbReference type="EMBL" id="QXM05775.1"/>
    </source>
</evidence>
<evidence type="ECO:0000256" key="2">
    <source>
        <dbReference type="PROSITE-ProRule" id="PRU00169"/>
    </source>
</evidence>
<feature type="coiled-coil region" evidence="3">
    <location>
        <begin position="126"/>
        <end position="153"/>
    </location>
</feature>
<dbReference type="InterPro" id="IPR003661">
    <property type="entry name" value="HisK_dim/P_dom"/>
</dbReference>
<dbReference type="Pfam" id="PF00072">
    <property type="entry name" value="Response_reg"/>
    <property type="match status" value="1"/>
</dbReference>
<dbReference type="InterPro" id="IPR001789">
    <property type="entry name" value="Sig_transdc_resp-reg_receiver"/>
</dbReference>
<feature type="domain" description="Histidine kinase" evidence="4">
    <location>
        <begin position="166"/>
        <end position="385"/>
    </location>
</feature>
<keyword evidence="6" id="KW-0418">Kinase</keyword>
<reference evidence="6" key="1">
    <citation type="submission" date="2021-07" db="EMBL/GenBank/DDBJ databases">
        <title>Complete genome sequence of Crassaminicella sp. 143-21, isolated from a deep-sea hydrothermal vent.</title>
        <authorList>
            <person name="Li X."/>
        </authorList>
    </citation>
    <scope>NUCLEOTIDE SEQUENCE</scope>
    <source>
        <strain evidence="6">143-21</strain>
    </source>
</reference>
<keyword evidence="7" id="KW-1185">Reference proteome</keyword>
<dbReference type="EMBL" id="CP078093">
    <property type="protein sequence ID" value="QXM05775.1"/>
    <property type="molecule type" value="Genomic_DNA"/>
</dbReference>
<keyword evidence="3" id="KW-0175">Coiled coil</keyword>
<dbReference type="PANTHER" id="PTHR43547">
    <property type="entry name" value="TWO-COMPONENT HISTIDINE KINASE"/>
    <property type="match status" value="1"/>
</dbReference>
<accession>A0ABX8R9N9</accession>
<dbReference type="Proteomes" id="UP000886818">
    <property type="component" value="Chromosome"/>
</dbReference>
<dbReference type="GO" id="GO:0016301">
    <property type="term" value="F:kinase activity"/>
    <property type="evidence" value="ECO:0007669"/>
    <property type="project" value="UniProtKB-KW"/>
</dbReference>
<dbReference type="PANTHER" id="PTHR43547:SF2">
    <property type="entry name" value="HYBRID SIGNAL TRANSDUCTION HISTIDINE KINASE C"/>
    <property type="match status" value="1"/>
</dbReference>